<dbReference type="Proteomes" id="UP000184248">
    <property type="component" value="Unassembled WGS sequence"/>
</dbReference>
<accession>A0A1M6MJW3</accession>
<dbReference type="GO" id="GO:0016887">
    <property type="term" value="F:ATP hydrolysis activity"/>
    <property type="evidence" value="ECO:0007669"/>
    <property type="project" value="InterPro"/>
</dbReference>
<dbReference type="InterPro" id="IPR003959">
    <property type="entry name" value="ATPase_AAA_core"/>
</dbReference>
<evidence type="ECO:0000259" key="1">
    <source>
        <dbReference type="Pfam" id="PF13304"/>
    </source>
</evidence>
<gene>
    <name evidence="2" type="ORF">SAMN05192556_10168</name>
</gene>
<evidence type="ECO:0000313" key="2">
    <source>
        <dbReference type="EMBL" id="SHJ83772.1"/>
    </source>
</evidence>
<sequence length="514" mass="57668">MNESGFYLVSFEISGVEVPLFGANRAAKGPKASIIIGPNGSGKSRVLSLLVDEFESLSRLLENEKNSQHSELKILEHRVGSVLQNEIDFGSVGREIDSKIEYFMDGDLWGVVRSGRDLWVTKNNKKMIVSQLPIPDKLLAVAHLPVDRFRFSLNDSDDFYSYLGLRQSSNMTTTGALEKKVILSLLRLVEKGKGAKLLRTWLPELGLDQPVVVEIDVFSKHFYGISSYDEFVGLIEERVAGVRGRARGLNEDSAEEIREKIKRFWPLWAEFLPLINQAALRDSKKSTIIELEVGVNGIDGFEKYAHIDEFIDLGRRLRVFRRYDLFLYKKNKKVKFTDLSSGEQQVIGTITRLLENLGTTSLVVIDEPEVSLHPAWQKLYVPRLLETLEDYPNSHVVIATHSHFLVSDVSPDKGSLTVASGGDAPEFSTFDGEVYGRSAENILYRVFGIGAVGNFYVERDLSKALKMLSGVEDVCHDELVSIHQRLLLVDGQDNEPLKEIVDEIGAYLEGARSD</sequence>
<feature type="domain" description="ATPase AAA-type core" evidence="1">
    <location>
        <begin position="287"/>
        <end position="407"/>
    </location>
</feature>
<proteinExistence type="predicted"/>
<dbReference type="InterPro" id="IPR027417">
    <property type="entry name" value="P-loop_NTPase"/>
</dbReference>
<dbReference type="AlphaFoldDB" id="A0A1M6MJW3"/>
<dbReference type="EMBL" id="FRAL01000001">
    <property type="protein sequence ID" value="SHJ83772.1"/>
    <property type="molecule type" value="Genomic_DNA"/>
</dbReference>
<organism evidence="2 3">
    <name type="scientific">Halomonas caseinilytica</name>
    <dbReference type="NCBI Taxonomy" id="438744"/>
    <lineage>
        <taxon>Bacteria</taxon>
        <taxon>Pseudomonadati</taxon>
        <taxon>Pseudomonadota</taxon>
        <taxon>Gammaproteobacteria</taxon>
        <taxon>Oceanospirillales</taxon>
        <taxon>Halomonadaceae</taxon>
        <taxon>Halomonas</taxon>
    </lineage>
</organism>
<dbReference type="RefSeq" id="WP_082919894.1">
    <property type="nucleotide sequence ID" value="NZ_BDEO01000001.1"/>
</dbReference>
<dbReference type="SUPFAM" id="SSF52540">
    <property type="entry name" value="P-loop containing nucleoside triphosphate hydrolases"/>
    <property type="match status" value="1"/>
</dbReference>
<protein>
    <submittedName>
        <fullName evidence="2">AAA domain-containing protein, putative AbiEii toxin, Type IV TA system</fullName>
    </submittedName>
</protein>
<reference evidence="3" key="1">
    <citation type="submission" date="2016-11" db="EMBL/GenBank/DDBJ databases">
        <authorList>
            <person name="Varghese N."/>
            <person name="Submissions S."/>
        </authorList>
    </citation>
    <scope>NUCLEOTIDE SEQUENCE [LARGE SCALE GENOMIC DNA]</scope>
    <source>
        <strain evidence="3">ALO Sharm</strain>
    </source>
</reference>
<dbReference type="Gene3D" id="3.40.50.300">
    <property type="entry name" value="P-loop containing nucleotide triphosphate hydrolases"/>
    <property type="match status" value="1"/>
</dbReference>
<dbReference type="InterPro" id="IPR051396">
    <property type="entry name" value="Bact_Antivir_Def_Nuclease"/>
</dbReference>
<dbReference type="PANTHER" id="PTHR43581">
    <property type="entry name" value="ATP/GTP PHOSPHATASE"/>
    <property type="match status" value="1"/>
</dbReference>
<dbReference type="PANTHER" id="PTHR43581:SF2">
    <property type="entry name" value="EXCINUCLEASE ATPASE SUBUNIT"/>
    <property type="match status" value="1"/>
</dbReference>
<evidence type="ECO:0000313" key="3">
    <source>
        <dbReference type="Proteomes" id="UP000184248"/>
    </source>
</evidence>
<keyword evidence="3" id="KW-1185">Reference proteome</keyword>
<name>A0A1M6MJW3_9GAMM</name>
<dbReference type="OrthoDB" id="9815944at2"/>
<dbReference type="GO" id="GO:0005524">
    <property type="term" value="F:ATP binding"/>
    <property type="evidence" value="ECO:0007669"/>
    <property type="project" value="InterPro"/>
</dbReference>
<dbReference type="Pfam" id="PF13304">
    <property type="entry name" value="AAA_21"/>
    <property type="match status" value="1"/>
</dbReference>